<sequence length="625" mass="70607" precursor="true">MRTVALVLLVAGGLLSTARTSCLAQERAADLAPRHEFTRMIAHWAEYAHPEYLNFVDDAQPEVVQLGNYGAHFYSLVHSPVYKGYPSHFPVQGINECGAWFEDKNRELHKRGAKVVGHFNVEFLVGDPESPNGPTGFFKFYNELWDEKELGPKPIADPMLLLERGKDGQPIGQKGYEIGKMREYWACLRNPYWQAVMKAWVKRGIDRGIDGYIANYFYRHDCHCEHCQKSFRSYLGERHTPEQLKTKLGIEDLKKHEFSEIVYWHKVDESTPLRREMLRWSQLSNKQVFDDVFIKYGRSLKKDLMVAQWNHISNFSQVGGDERCLLPAEVWGKGEDYLWYSMGASGCYTDLAAGYLGEGTLQARYIRGMFDDKPFTLGKYESTRIRAAISELAANGGAPMGFYTRFTDPLARAEIARYYQFMKKNDAIYKANRSHANTVVLFPRTQVAEANIAAVDEFKVNADALLDAHVLFDIKSDEAAHADAVKQYTHVVRNADDVKKVLAAQRSQFKAPDTVRASISIPAASPADKPNELTVHLVNYNREEPPRTRDGKPSPGGGIKDEKPIAAEAIDCDIILPAGTDVKEIVALSPEEESPLPLKFTAKDGRVKFTAPGFLVYRVVRIQLK</sequence>
<proteinExistence type="predicted"/>
<dbReference type="RefSeq" id="WP_145085819.1">
    <property type="nucleotide sequence ID" value="NZ_CP036274.1"/>
</dbReference>
<feature type="chain" id="PRO_5021777279" evidence="2">
    <location>
        <begin position="25"/>
        <end position="625"/>
    </location>
</feature>
<dbReference type="Proteomes" id="UP000315017">
    <property type="component" value="Chromosome"/>
</dbReference>
<feature type="signal peptide" evidence="2">
    <location>
        <begin position="1"/>
        <end position="24"/>
    </location>
</feature>
<organism evidence="3 4">
    <name type="scientific">Anatilimnocola aggregata</name>
    <dbReference type="NCBI Taxonomy" id="2528021"/>
    <lineage>
        <taxon>Bacteria</taxon>
        <taxon>Pseudomonadati</taxon>
        <taxon>Planctomycetota</taxon>
        <taxon>Planctomycetia</taxon>
        <taxon>Pirellulales</taxon>
        <taxon>Pirellulaceae</taxon>
        <taxon>Anatilimnocola</taxon>
    </lineage>
</organism>
<protein>
    <submittedName>
        <fullName evidence="3">Uncharacterized protein</fullName>
    </submittedName>
</protein>
<dbReference type="EMBL" id="CP036274">
    <property type="protein sequence ID" value="QDU25986.1"/>
    <property type="molecule type" value="Genomic_DNA"/>
</dbReference>
<accession>A0A517Y6Z7</accession>
<name>A0A517Y6Z7_9BACT</name>
<reference evidence="3 4" key="1">
    <citation type="submission" date="2019-02" db="EMBL/GenBank/DDBJ databases">
        <title>Deep-cultivation of Planctomycetes and their phenomic and genomic characterization uncovers novel biology.</title>
        <authorList>
            <person name="Wiegand S."/>
            <person name="Jogler M."/>
            <person name="Boedeker C."/>
            <person name="Pinto D."/>
            <person name="Vollmers J."/>
            <person name="Rivas-Marin E."/>
            <person name="Kohn T."/>
            <person name="Peeters S.H."/>
            <person name="Heuer A."/>
            <person name="Rast P."/>
            <person name="Oberbeckmann S."/>
            <person name="Bunk B."/>
            <person name="Jeske O."/>
            <person name="Meyerdierks A."/>
            <person name="Storesund J.E."/>
            <person name="Kallscheuer N."/>
            <person name="Luecker S."/>
            <person name="Lage O.M."/>
            <person name="Pohl T."/>
            <person name="Merkel B.J."/>
            <person name="Hornburger P."/>
            <person name="Mueller R.-W."/>
            <person name="Bruemmer F."/>
            <person name="Labrenz M."/>
            <person name="Spormann A.M."/>
            <person name="Op den Camp H."/>
            <person name="Overmann J."/>
            <person name="Amann R."/>
            <person name="Jetten M.S.M."/>
            <person name="Mascher T."/>
            <person name="Medema M.H."/>
            <person name="Devos D.P."/>
            <person name="Kaster A.-K."/>
            <person name="Ovreas L."/>
            <person name="Rohde M."/>
            <person name="Galperin M.Y."/>
            <person name="Jogler C."/>
        </authorList>
    </citation>
    <scope>NUCLEOTIDE SEQUENCE [LARGE SCALE GENOMIC DNA]</scope>
    <source>
        <strain evidence="3 4">ETA_A8</strain>
    </source>
</reference>
<keyword evidence="2" id="KW-0732">Signal</keyword>
<evidence type="ECO:0000313" key="3">
    <source>
        <dbReference type="EMBL" id="QDU25986.1"/>
    </source>
</evidence>
<dbReference type="AlphaFoldDB" id="A0A517Y6Z7"/>
<dbReference type="OrthoDB" id="233999at2"/>
<dbReference type="Gene3D" id="3.20.20.80">
    <property type="entry name" value="Glycosidases"/>
    <property type="match status" value="1"/>
</dbReference>
<evidence type="ECO:0000256" key="1">
    <source>
        <dbReference type="SAM" id="MobiDB-lite"/>
    </source>
</evidence>
<keyword evidence="4" id="KW-1185">Reference proteome</keyword>
<feature type="compositionally biased region" description="Basic and acidic residues" evidence="1">
    <location>
        <begin position="542"/>
        <end position="552"/>
    </location>
</feature>
<evidence type="ECO:0000256" key="2">
    <source>
        <dbReference type="SAM" id="SignalP"/>
    </source>
</evidence>
<dbReference type="KEGG" id="aagg:ETAA8_10580"/>
<gene>
    <name evidence="3" type="ORF">ETAA8_10580</name>
</gene>
<feature type="region of interest" description="Disordered" evidence="1">
    <location>
        <begin position="542"/>
        <end position="562"/>
    </location>
</feature>
<evidence type="ECO:0000313" key="4">
    <source>
        <dbReference type="Proteomes" id="UP000315017"/>
    </source>
</evidence>